<dbReference type="SUPFAM" id="SSF51045">
    <property type="entry name" value="WW domain"/>
    <property type="match status" value="1"/>
</dbReference>
<dbReference type="EC" id="3.6.4.13" evidence="1"/>
<sequence>MAPQRQHDPTLPRPWEALFDPASGLRYYWNPETNVTQYERPVGGPPPSLPPPAGYVPSSNGHSNGVVAAVNGHAKHVLPTGGQNFTLSTEQYRAEHGLVVQGDRVPDPLQTFESVGFTSNIMDEIRRAGYKAPTPIQAQAWPIALQGRDLVAIAKTGSGKTCGFLLPGFLHVNAVRPDPRMGPSMLVLAPTRELAVQIKEEADKFGRSAGIKNTCTYGGAPKGPQLRDIQYGVHLIIATPGRLNDFLEGGQVRLGQVSYLVLDEADRMLDMGFEPQIQRIVRSIPANRQTLFFSATWPREVKAIASQFVTNKTVHVFVGGVEENLVANKAITQFVHVMKPYDNKNQKLREILHSKPAGTRIIIFCSTKRMCDTLSRDLSREFRAAAIHGDKKQQERDWVISSFKQGTTPVMVATDVAARGLDVPNVGAVVNYDFPNGVEDYIHRIGRTGRAGASGEAYTFFTQQDSKYARELSRVLREANQVVPPELESMQGFGGGGRGGYSSSRYGAPGGGGGGFGGRGGGGGYGGGGGGFGGGGGGGYGGGGSSYGGASGGGSFGGGGGGGGYGGAAAAAAPSKYPPGMGASASFYGVDRSPVRTRSPARRRSRSPRRDRGRDRSPRRDHRSSRRSRSRSRTGRRSTRDSPDYS</sequence>
<protein>
    <recommendedName>
        <fullName evidence="1">RNA helicase</fullName>
        <ecNumber evidence="1">3.6.4.13</ecNumber>
    </recommendedName>
</protein>
<dbReference type="InterPro" id="IPR036020">
    <property type="entry name" value="WW_dom_sf"/>
</dbReference>
<reference evidence="13 14" key="1">
    <citation type="journal article" date="2024" name="Nat. Commun.">
        <title>Phylogenomics reveals the evolutionary origins of lichenization in chlorophyte algae.</title>
        <authorList>
            <person name="Puginier C."/>
            <person name="Libourel C."/>
            <person name="Otte J."/>
            <person name="Skaloud P."/>
            <person name="Haon M."/>
            <person name="Grisel S."/>
            <person name="Petersen M."/>
            <person name="Berrin J.G."/>
            <person name="Delaux P.M."/>
            <person name="Dal Grande F."/>
            <person name="Keller J."/>
        </authorList>
    </citation>
    <scope>NUCLEOTIDE SEQUENCE [LARGE SCALE GENOMIC DNA]</scope>
    <source>
        <strain evidence="13 14">SAG 216-7</strain>
    </source>
</reference>
<keyword evidence="14" id="KW-1185">Reference proteome</keyword>
<dbReference type="InterPro" id="IPR027417">
    <property type="entry name" value="P-loop_NTPase"/>
</dbReference>
<gene>
    <name evidence="13" type="ORF">WJX75_000531</name>
</gene>
<evidence type="ECO:0000259" key="11">
    <source>
        <dbReference type="PROSITE" id="PS51194"/>
    </source>
</evidence>
<feature type="compositionally biased region" description="Pro residues" evidence="8">
    <location>
        <begin position="43"/>
        <end position="54"/>
    </location>
</feature>
<evidence type="ECO:0000256" key="3">
    <source>
        <dbReference type="ARBA" id="ARBA00022801"/>
    </source>
</evidence>
<dbReference type="Pfam" id="PF00271">
    <property type="entry name" value="Helicase_C"/>
    <property type="match status" value="1"/>
</dbReference>
<proteinExistence type="inferred from homology"/>
<organism evidence="13 14">
    <name type="scientific">Coccomyxa subellipsoidea</name>
    <dbReference type="NCBI Taxonomy" id="248742"/>
    <lineage>
        <taxon>Eukaryota</taxon>
        <taxon>Viridiplantae</taxon>
        <taxon>Chlorophyta</taxon>
        <taxon>core chlorophytes</taxon>
        <taxon>Trebouxiophyceae</taxon>
        <taxon>Trebouxiophyceae incertae sedis</taxon>
        <taxon>Coccomyxaceae</taxon>
        <taxon>Coccomyxa</taxon>
    </lineage>
</organism>
<dbReference type="PROSITE" id="PS51192">
    <property type="entry name" value="HELICASE_ATP_BIND_1"/>
    <property type="match status" value="1"/>
</dbReference>
<dbReference type="CDD" id="cd18787">
    <property type="entry name" value="SF2_C_DEAD"/>
    <property type="match status" value="1"/>
</dbReference>
<dbReference type="PROSITE" id="PS01159">
    <property type="entry name" value="WW_DOMAIN_1"/>
    <property type="match status" value="1"/>
</dbReference>
<dbReference type="SMART" id="SM00456">
    <property type="entry name" value="WW"/>
    <property type="match status" value="1"/>
</dbReference>
<evidence type="ECO:0000256" key="1">
    <source>
        <dbReference type="ARBA" id="ARBA00012552"/>
    </source>
</evidence>
<dbReference type="PROSITE" id="PS51194">
    <property type="entry name" value="HELICASE_CTER"/>
    <property type="match status" value="1"/>
</dbReference>
<dbReference type="SMART" id="SM00487">
    <property type="entry name" value="DEXDc"/>
    <property type="match status" value="1"/>
</dbReference>
<feature type="domain" description="Helicase ATP-binding" evidence="10">
    <location>
        <begin position="141"/>
        <end position="315"/>
    </location>
</feature>
<dbReference type="InterPro" id="IPR011545">
    <property type="entry name" value="DEAD/DEAH_box_helicase_dom"/>
</dbReference>
<dbReference type="Pfam" id="PF00397">
    <property type="entry name" value="WW"/>
    <property type="match status" value="1"/>
</dbReference>
<keyword evidence="4 7" id="KW-0347">Helicase</keyword>
<evidence type="ECO:0000256" key="4">
    <source>
        <dbReference type="ARBA" id="ARBA00022806"/>
    </source>
</evidence>
<feature type="domain" description="WW" evidence="9">
    <location>
        <begin position="9"/>
        <end position="43"/>
    </location>
</feature>
<dbReference type="CDD" id="cd00201">
    <property type="entry name" value="WW"/>
    <property type="match status" value="1"/>
</dbReference>
<dbReference type="EMBL" id="JALJOT010000007">
    <property type="protein sequence ID" value="KAK9908621.1"/>
    <property type="molecule type" value="Genomic_DNA"/>
</dbReference>
<evidence type="ECO:0000256" key="5">
    <source>
        <dbReference type="ARBA" id="ARBA00022840"/>
    </source>
</evidence>
<dbReference type="Proteomes" id="UP001491310">
    <property type="component" value="Unassembled WGS sequence"/>
</dbReference>
<dbReference type="SMART" id="SM00490">
    <property type="entry name" value="HELICc"/>
    <property type="match status" value="1"/>
</dbReference>
<keyword evidence="3 7" id="KW-0378">Hydrolase</keyword>
<evidence type="ECO:0000256" key="8">
    <source>
        <dbReference type="SAM" id="MobiDB-lite"/>
    </source>
</evidence>
<dbReference type="InterPro" id="IPR000629">
    <property type="entry name" value="RNA-helicase_DEAD-box_CS"/>
</dbReference>
<dbReference type="Pfam" id="PF00270">
    <property type="entry name" value="DEAD"/>
    <property type="match status" value="1"/>
</dbReference>
<accession>A0ABR2YNX2</accession>
<feature type="compositionally biased region" description="Basic residues" evidence="8">
    <location>
        <begin position="619"/>
        <end position="637"/>
    </location>
</feature>
<feature type="region of interest" description="Disordered" evidence="8">
    <location>
        <begin position="565"/>
        <end position="646"/>
    </location>
</feature>
<name>A0ABR2YNX2_9CHLO</name>
<dbReference type="Gene3D" id="3.40.50.300">
    <property type="entry name" value="P-loop containing nucleotide triphosphate hydrolases"/>
    <property type="match status" value="2"/>
</dbReference>
<evidence type="ECO:0000256" key="2">
    <source>
        <dbReference type="ARBA" id="ARBA00022741"/>
    </source>
</evidence>
<dbReference type="PROSITE" id="PS50020">
    <property type="entry name" value="WW_DOMAIN_2"/>
    <property type="match status" value="1"/>
</dbReference>
<feature type="short sequence motif" description="Q motif" evidence="6">
    <location>
        <begin position="110"/>
        <end position="138"/>
    </location>
</feature>
<evidence type="ECO:0000259" key="9">
    <source>
        <dbReference type="PROSITE" id="PS50020"/>
    </source>
</evidence>
<evidence type="ECO:0000259" key="10">
    <source>
        <dbReference type="PROSITE" id="PS51192"/>
    </source>
</evidence>
<feature type="domain" description="Helicase C-terminal" evidence="11">
    <location>
        <begin position="347"/>
        <end position="491"/>
    </location>
</feature>
<dbReference type="PROSITE" id="PS00039">
    <property type="entry name" value="DEAD_ATP_HELICASE"/>
    <property type="match status" value="1"/>
</dbReference>
<keyword evidence="2 7" id="KW-0547">Nucleotide-binding</keyword>
<evidence type="ECO:0000259" key="12">
    <source>
        <dbReference type="PROSITE" id="PS51195"/>
    </source>
</evidence>
<dbReference type="InterPro" id="IPR014014">
    <property type="entry name" value="RNA_helicase_DEAD_Q_motif"/>
</dbReference>
<feature type="domain" description="DEAD-box RNA helicase Q" evidence="12">
    <location>
        <begin position="110"/>
        <end position="138"/>
    </location>
</feature>
<dbReference type="PANTHER" id="PTHR47958">
    <property type="entry name" value="ATP-DEPENDENT RNA HELICASE DBP3"/>
    <property type="match status" value="1"/>
</dbReference>
<evidence type="ECO:0000313" key="14">
    <source>
        <dbReference type="Proteomes" id="UP001491310"/>
    </source>
</evidence>
<feature type="region of interest" description="Disordered" evidence="8">
    <location>
        <begin position="38"/>
        <end position="60"/>
    </location>
</feature>
<keyword evidence="5 7" id="KW-0067">ATP-binding</keyword>
<dbReference type="Gene3D" id="2.20.70.10">
    <property type="match status" value="1"/>
</dbReference>
<evidence type="ECO:0000256" key="6">
    <source>
        <dbReference type="PROSITE-ProRule" id="PRU00552"/>
    </source>
</evidence>
<dbReference type="InterPro" id="IPR001202">
    <property type="entry name" value="WW_dom"/>
</dbReference>
<feature type="compositionally biased region" description="Basic and acidic residues" evidence="8">
    <location>
        <begin position="608"/>
        <end position="618"/>
    </location>
</feature>
<comment type="similarity">
    <text evidence="7">Belongs to the DEAD box helicase family.</text>
</comment>
<dbReference type="InterPro" id="IPR001650">
    <property type="entry name" value="Helicase_C-like"/>
</dbReference>
<comment type="caution">
    <text evidence="13">The sequence shown here is derived from an EMBL/GenBank/DDBJ whole genome shotgun (WGS) entry which is preliminary data.</text>
</comment>
<evidence type="ECO:0000313" key="13">
    <source>
        <dbReference type="EMBL" id="KAK9908621.1"/>
    </source>
</evidence>
<dbReference type="SUPFAM" id="SSF52540">
    <property type="entry name" value="P-loop containing nucleoside triphosphate hydrolases"/>
    <property type="match status" value="1"/>
</dbReference>
<evidence type="ECO:0000256" key="7">
    <source>
        <dbReference type="RuleBase" id="RU000492"/>
    </source>
</evidence>
<dbReference type="InterPro" id="IPR014001">
    <property type="entry name" value="Helicase_ATP-bd"/>
</dbReference>
<dbReference type="PROSITE" id="PS51195">
    <property type="entry name" value="Q_MOTIF"/>
    <property type="match status" value="1"/>
</dbReference>